<evidence type="ECO:0000259" key="3">
    <source>
        <dbReference type="PROSITE" id="PS51186"/>
    </source>
</evidence>
<dbReference type="EC" id="2.3.-.-" evidence="4"/>
<keyword evidence="5" id="KW-1185">Reference proteome</keyword>
<dbReference type="Pfam" id="PF00583">
    <property type="entry name" value="Acetyltransf_1"/>
    <property type="match status" value="1"/>
</dbReference>
<dbReference type="CDD" id="cd04301">
    <property type="entry name" value="NAT_SF"/>
    <property type="match status" value="1"/>
</dbReference>
<dbReference type="EMBL" id="JBHUCM010000031">
    <property type="protein sequence ID" value="MFD1542064.1"/>
    <property type="molecule type" value="Genomic_DNA"/>
</dbReference>
<accession>A0ABW4GI03</accession>
<evidence type="ECO:0000256" key="2">
    <source>
        <dbReference type="ARBA" id="ARBA00023315"/>
    </source>
</evidence>
<organism evidence="4 5">
    <name type="scientific">Nonomuraea guangzhouensis</name>
    <dbReference type="NCBI Taxonomy" id="1291555"/>
    <lineage>
        <taxon>Bacteria</taxon>
        <taxon>Bacillati</taxon>
        <taxon>Actinomycetota</taxon>
        <taxon>Actinomycetes</taxon>
        <taxon>Streptosporangiales</taxon>
        <taxon>Streptosporangiaceae</taxon>
        <taxon>Nonomuraea</taxon>
    </lineage>
</organism>
<dbReference type="RefSeq" id="WP_219538197.1">
    <property type="nucleotide sequence ID" value="NZ_JAHKRM010000045.1"/>
</dbReference>
<dbReference type="InterPro" id="IPR050832">
    <property type="entry name" value="Bact_Acetyltransf"/>
</dbReference>
<name>A0ABW4GI03_9ACTN</name>
<evidence type="ECO:0000313" key="5">
    <source>
        <dbReference type="Proteomes" id="UP001597097"/>
    </source>
</evidence>
<gene>
    <name evidence="4" type="ORF">ACFSJ0_33785</name>
</gene>
<evidence type="ECO:0000256" key="1">
    <source>
        <dbReference type="ARBA" id="ARBA00022679"/>
    </source>
</evidence>
<reference evidence="5" key="1">
    <citation type="journal article" date="2019" name="Int. J. Syst. Evol. Microbiol.">
        <title>The Global Catalogue of Microorganisms (GCM) 10K type strain sequencing project: providing services to taxonomists for standard genome sequencing and annotation.</title>
        <authorList>
            <consortium name="The Broad Institute Genomics Platform"/>
            <consortium name="The Broad Institute Genome Sequencing Center for Infectious Disease"/>
            <person name="Wu L."/>
            <person name="Ma J."/>
        </authorList>
    </citation>
    <scope>NUCLEOTIDE SEQUENCE [LARGE SCALE GENOMIC DNA]</scope>
    <source>
        <strain evidence="5">CGMCC 1.15399</strain>
    </source>
</reference>
<dbReference type="GO" id="GO:0016746">
    <property type="term" value="F:acyltransferase activity"/>
    <property type="evidence" value="ECO:0007669"/>
    <property type="project" value="UniProtKB-KW"/>
</dbReference>
<dbReference type="InterPro" id="IPR000182">
    <property type="entry name" value="GNAT_dom"/>
</dbReference>
<keyword evidence="2 4" id="KW-0012">Acyltransferase</keyword>
<evidence type="ECO:0000313" key="4">
    <source>
        <dbReference type="EMBL" id="MFD1542064.1"/>
    </source>
</evidence>
<dbReference type="PROSITE" id="PS51186">
    <property type="entry name" value="GNAT"/>
    <property type="match status" value="1"/>
</dbReference>
<proteinExistence type="predicted"/>
<protein>
    <submittedName>
        <fullName evidence="4">GNAT family N-acetyltransferase</fullName>
        <ecNumber evidence="4">2.3.-.-</ecNumber>
    </submittedName>
</protein>
<sequence length="192" mass="21328">MADAGFHVRELTAEDIPGARTLMLRIVAEDFGDPYDPVVHADIDDLTAWYLAPDGPFMLVARDTETGVLLGTAGIRGGALKEGLSPPHLVERYRDGRTGQLVRVYVPREHRRRGVARVLIHQVLDRARCEGRYRTIALHTFPHSPGALPFWLSMGAVVVEDDTAGVSRALFMEIPLTTYDIAPTRTERNTRS</sequence>
<comment type="caution">
    <text evidence="4">The sequence shown here is derived from an EMBL/GenBank/DDBJ whole genome shotgun (WGS) entry which is preliminary data.</text>
</comment>
<keyword evidence="1 4" id="KW-0808">Transferase</keyword>
<feature type="domain" description="N-acetyltransferase" evidence="3">
    <location>
        <begin position="6"/>
        <end position="177"/>
    </location>
</feature>
<dbReference type="PANTHER" id="PTHR43877">
    <property type="entry name" value="AMINOALKYLPHOSPHONATE N-ACETYLTRANSFERASE-RELATED-RELATED"/>
    <property type="match status" value="1"/>
</dbReference>
<dbReference type="Proteomes" id="UP001597097">
    <property type="component" value="Unassembled WGS sequence"/>
</dbReference>